<feature type="transmembrane region" description="Helical" evidence="1">
    <location>
        <begin position="394"/>
        <end position="415"/>
    </location>
</feature>
<feature type="transmembrane region" description="Helical" evidence="1">
    <location>
        <begin position="98"/>
        <end position="116"/>
    </location>
</feature>
<organism evidence="2 3">
    <name type="scientific">Anabaenopsis arnoldii</name>
    <dbReference type="NCBI Taxonomy" id="2152938"/>
    <lineage>
        <taxon>Bacteria</taxon>
        <taxon>Bacillati</taxon>
        <taxon>Cyanobacteriota</taxon>
        <taxon>Cyanophyceae</taxon>
        <taxon>Nostocales</taxon>
        <taxon>Nodulariaceae</taxon>
        <taxon>Anabaenopsis</taxon>
    </lineage>
</organism>
<comment type="caution">
    <text evidence="2">The sequence shown here is derived from an EMBL/GenBank/DDBJ whole genome shotgun (WGS) entry which is preliminary data.</text>
</comment>
<name>A0ABT5AWS5_9CYAN</name>
<feature type="transmembrane region" description="Helical" evidence="1">
    <location>
        <begin position="274"/>
        <end position="294"/>
    </location>
</feature>
<feature type="transmembrane region" description="Helical" evidence="1">
    <location>
        <begin position="503"/>
        <end position="522"/>
    </location>
</feature>
<feature type="transmembrane region" description="Helical" evidence="1">
    <location>
        <begin position="229"/>
        <end position="262"/>
    </location>
</feature>
<dbReference type="RefSeq" id="WP_271734836.1">
    <property type="nucleotide sequence ID" value="NZ_JANQDP010000005.1"/>
</dbReference>
<accession>A0ABT5AWS5</accession>
<feature type="transmembrane region" description="Helical" evidence="1">
    <location>
        <begin position="354"/>
        <end position="374"/>
    </location>
</feature>
<evidence type="ECO:0000313" key="3">
    <source>
        <dbReference type="Proteomes" id="UP001212499"/>
    </source>
</evidence>
<protein>
    <submittedName>
        <fullName evidence="2">Uncharacterized protein</fullName>
    </submittedName>
</protein>
<feature type="transmembrane region" description="Helical" evidence="1">
    <location>
        <begin position="21"/>
        <end position="39"/>
    </location>
</feature>
<feature type="transmembrane region" description="Helical" evidence="1">
    <location>
        <begin position="123"/>
        <end position="143"/>
    </location>
</feature>
<proteinExistence type="predicted"/>
<keyword evidence="3" id="KW-1185">Reference proteome</keyword>
<dbReference type="Proteomes" id="UP001212499">
    <property type="component" value="Unassembled WGS sequence"/>
</dbReference>
<keyword evidence="1" id="KW-1133">Transmembrane helix</keyword>
<feature type="transmembrane region" description="Helical" evidence="1">
    <location>
        <begin position="427"/>
        <end position="445"/>
    </location>
</feature>
<evidence type="ECO:0000256" key="1">
    <source>
        <dbReference type="SAM" id="Phobius"/>
    </source>
</evidence>
<feature type="transmembrane region" description="Helical" evidence="1">
    <location>
        <begin position="451"/>
        <end position="475"/>
    </location>
</feature>
<evidence type="ECO:0000313" key="2">
    <source>
        <dbReference type="EMBL" id="MDB9541397.1"/>
    </source>
</evidence>
<feature type="transmembrane region" description="Helical" evidence="1">
    <location>
        <begin position="314"/>
        <end position="342"/>
    </location>
</feature>
<sequence>MSQSEPRVEHFAVKSKIVSEVALLFTIYILVTALLFLHFRTWDPTITRQVWGIFVYPSVLFGGVALAWRYVSHVIWILPIGSLVFMGLPFLVTLLGGWSLIPLGIFGISATIFTYLSQQDRPVIKALQLSGAGMILAVFYFFVVNGHGYANIFADLTAYTNTVHPDTLFHSAIVQMIAKFNTPSTGLDGVQPLSYHVAVHRWVAANFNILGGQVPLLLGICQQVAFLPAVFFATVLAFMCLLSTPLSTLVACGFTFLGLWLFGTRIWTALGGESYNFGLPIFIAMVPVGQRWLFKARESNRWFTVDPLPLTLSVVAVLACGAAKISTGVILALFLILCGFIPKIWHKNQLNWRYVGLLLALAIAFFVGCLALAFSFSGGNLTNIFYPFHFARIYTIHFIWPNIVFLALIVLFSWLQRNQEKFLGRSQVIILTVLFLASQLPGALLDMGGTAAYHFMHPALLVTLLFTLAAVADYWSVNRKTGFLFIVDPLDHETKPLSPTTRWGLIALVLIFSLSSGTGIVYRGSYKDRAFGFADQLVTALDVFSAQSNSSPDSESLTNLKGLSKLQRQLGLLLFPPSINWEIYNTKTELGYIQTGLAQLIQSKKLEPGDKNLAIHISHDFPFFWQPRGARSCWDKSFVVPAMTGLPLLNGVRGENSNCNLTKDFGMKDYSSESWNRPISQEDICAKSTKLGFDKVLNVTRKQIQLYSCQGFDQK</sequence>
<feature type="transmembrane region" description="Helical" evidence="1">
    <location>
        <begin position="75"/>
        <end position="92"/>
    </location>
</feature>
<dbReference type="EMBL" id="JAQMUH010000194">
    <property type="protein sequence ID" value="MDB9541397.1"/>
    <property type="molecule type" value="Genomic_DNA"/>
</dbReference>
<reference evidence="2 3" key="1">
    <citation type="submission" date="2023-01" db="EMBL/GenBank/DDBJ databases">
        <title>Genomes from the Australian National Cyanobacteria Reference Collection.</title>
        <authorList>
            <person name="Willis A."/>
            <person name="Lee E.M.F."/>
        </authorList>
    </citation>
    <scope>NUCLEOTIDE SEQUENCE [LARGE SCALE GENOMIC DNA]</scope>
    <source>
        <strain evidence="2 3">CS-1033</strain>
    </source>
</reference>
<keyword evidence="1" id="KW-0472">Membrane</keyword>
<feature type="transmembrane region" description="Helical" evidence="1">
    <location>
        <begin position="51"/>
        <end position="68"/>
    </location>
</feature>
<gene>
    <name evidence="2" type="ORF">PN457_17335</name>
</gene>
<keyword evidence="1" id="KW-0812">Transmembrane</keyword>